<comment type="caution">
    <text evidence="2">The sequence shown here is derived from an EMBL/GenBank/DDBJ whole genome shotgun (WGS) entry which is preliminary data.</text>
</comment>
<dbReference type="VEuPathDB" id="VectorBase:HLOH_054717"/>
<dbReference type="Proteomes" id="UP000821853">
    <property type="component" value="Unassembled WGS sequence"/>
</dbReference>
<proteinExistence type="predicted"/>
<evidence type="ECO:0000313" key="3">
    <source>
        <dbReference type="Proteomes" id="UP000821853"/>
    </source>
</evidence>
<feature type="compositionally biased region" description="Basic residues" evidence="1">
    <location>
        <begin position="77"/>
        <end position="86"/>
    </location>
</feature>
<sequence length="94" mass="10646">MPKKAKAFSDAKAKEKLTPVLAGEEPTINSRQLTYALEEPGKVSVLTRSHLLTKKKQISLPKSRQTSVPSSTAADTKRRRKHRRSHANAIWNRW</sequence>
<feature type="region of interest" description="Disordered" evidence="1">
    <location>
        <begin position="56"/>
        <end position="94"/>
    </location>
</feature>
<organism evidence="2 3">
    <name type="scientific">Haemaphysalis longicornis</name>
    <name type="common">Bush tick</name>
    <dbReference type="NCBI Taxonomy" id="44386"/>
    <lineage>
        <taxon>Eukaryota</taxon>
        <taxon>Metazoa</taxon>
        <taxon>Ecdysozoa</taxon>
        <taxon>Arthropoda</taxon>
        <taxon>Chelicerata</taxon>
        <taxon>Arachnida</taxon>
        <taxon>Acari</taxon>
        <taxon>Parasitiformes</taxon>
        <taxon>Ixodida</taxon>
        <taxon>Ixodoidea</taxon>
        <taxon>Ixodidae</taxon>
        <taxon>Haemaphysalinae</taxon>
        <taxon>Haemaphysalis</taxon>
    </lineage>
</organism>
<evidence type="ECO:0000313" key="2">
    <source>
        <dbReference type="EMBL" id="KAH9378735.1"/>
    </source>
</evidence>
<protein>
    <submittedName>
        <fullName evidence="2">Uncharacterized protein</fullName>
    </submittedName>
</protein>
<dbReference type="EMBL" id="JABSTR010000009">
    <property type="protein sequence ID" value="KAH9378735.1"/>
    <property type="molecule type" value="Genomic_DNA"/>
</dbReference>
<reference evidence="2 3" key="1">
    <citation type="journal article" date="2020" name="Cell">
        <title>Large-Scale Comparative Analyses of Tick Genomes Elucidate Their Genetic Diversity and Vector Capacities.</title>
        <authorList>
            <consortium name="Tick Genome and Microbiome Consortium (TIGMIC)"/>
            <person name="Jia N."/>
            <person name="Wang J."/>
            <person name="Shi W."/>
            <person name="Du L."/>
            <person name="Sun Y."/>
            <person name="Zhan W."/>
            <person name="Jiang J.F."/>
            <person name="Wang Q."/>
            <person name="Zhang B."/>
            <person name="Ji P."/>
            <person name="Bell-Sakyi L."/>
            <person name="Cui X.M."/>
            <person name="Yuan T.T."/>
            <person name="Jiang B.G."/>
            <person name="Yang W.F."/>
            <person name="Lam T.T."/>
            <person name="Chang Q.C."/>
            <person name="Ding S.J."/>
            <person name="Wang X.J."/>
            <person name="Zhu J.G."/>
            <person name="Ruan X.D."/>
            <person name="Zhao L."/>
            <person name="Wei J.T."/>
            <person name="Ye R.Z."/>
            <person name="Que T.C."/>
            <person name="Du C.H."/>
            <person name="Zhou Y.H."/>
            <person name="Cheng J.X."/>
            <person name="Dai P.F."/>
            <person name="Guo W.B."/>
            <person name="Han X.H."/>
            <person name="Huang E.J."/>
            <person name="Li L.F."/>
            <person name="Wei W."/>
            <person name="Gao Y.C."/>
            <person name="Liu J.Z."/>
            <person name="Shao H.Z."/>
            <person name="Wang X."/>
            <person name="Wang C.C."/>
            <person name="Yang T.C."/>
            <person name="Huo Q.B."/>
            <person name="Li W."/>
            <person name="Chen H.Y."/>
            <person name="Chen S.E."/>
            <person name="Zhou L.G."/>
            <person name="Ni X.B."/>
            <person name="Tian J.H."/>
            <person name="Sheng Y."/>
            <person name="Liu T."/>
            <person name="Pan Y.S."/>
            <person name="Xia L.Y."/>
            <person name="Li J."/>
            <person name="Zhao F."/>
            <person name="Cao W.C."/>
        </authorList>
    </citation>
    <scope>NUCLEOTIDE SEQUENCE [LARGE SCALE GENOMIC DNA]</scope>
    <source>
        <strain evidence="2">HaeL-2018</strain>
    </source>
</reference>
<accession>A0A9J6GWJ3</accession>
<gene>
    <name evidence="2" type="ORF">HPB48_016580</name>
</gene>
<feature type="compositionally biased region" description="Polar residues" evidence="1">
    <location>
        <begin position="60"/>
        <end position="74"/>
    </location>
</feature>
<name>A0A9J6GWJ3_HAELO</name>
<dbReference type="AlphaFoldDB" id="A0A9J6GWJ3"/>
<keyword evidence="3" id="KW-1185">Reference proteome</keyword>
<evidence type="ECO:0000256" key="1">
    <source>
        <dbReference type="SAM" id="MobiDB-lite"/>
    </source>
</evidence>